<evidence type="ECO:0000256" key="1">
    <source>
        <dbReference type="SAM" id="MobiDB-lite"/>
    </source>
</evidence>
<organism evidence="2">
    <name type="scientific">mine drainage metagenome</name>
    <dbReference type="NCBI Taxonomy" id="410659"/>
    <lineage>
        <taxon>unclassified sequences</taxon>
        <taxon>metagenomes</taxon>
        <taxon>ecological metagenomes</taxon>
    </lineage>
</organism>
<comment type="caution">
    <text evidence="2">The sequence shown here is derived from an EMBL/GenBank/DDBJ whole genome shotgun (WGS) entry which is preliminary data.</text>
</comment>
<accession>A0A1J5PJL4</accession>
<sequence length="135" mass="14659">MIQRQVHHRGRQAVAGGEAVGHEVGNRRPHRPQAAQPHGAGGGAVAVVVGHDEQPLAARDGIGQRHRRLLRALELLRRQQPRQRGFEFIGLAHPARGEKPRQQGMRAGGLQPMLGAGVGLAFDELHGPSKGKRRF</sequence>
<gene>
    <name evidence="2" type="ORF">GALL_466180</name>
</gene>
<feature type="compositionally biased region" description="Basic residues" evidence="1">
    <location>
        <begin position="1"/>
        <end position="11"/>
    </location>
</feature>
<protein>
    <submittedName>
        <fullName evidence="2">Uncharacterized protein</fullName>
    </submittedName>
</protein>
<feature type="region of interest" description="Disordered" evidence="1">
    <location>
        <begin position="1"/>
        <end position="43"/>
    </location>
</feature>
<name>A0A1J5PJL4_9ZZZZ</name>
<proteinExistence type="predicted"/>
<reference evidence="2" key="1">
    <citation type="submission" date="2016-10" db="EMBL/GenBank/DDBJ databases">
        <title>Sequence of Gallionella enrichment culture.</title>
        <authorList>
            <person name="Poehlein A."/>
            <person name="Muehling M."/>
            <person name="Daniel R."/>
        </authorList>
    </citation>
    <scope>NUCLEOTIDE SEQUENCE</scope>
</reference>
<dbReference type="AlphaFoldDB" id="A0A1J5PJL4"/>
<evidence type="ECO:0000313" key="2">
    <source>
        <dbReference type="EMBL" id="OIQ71761.1"/>
    </source>
</evidence>
<dbReference type="EMBL" id="MLJW01003570">
    <property type="protein sequence ID" value="OIQ71761.1"/>
    <property type="molecule type" value="Genomic_DNA"/>
</dbReference>